<feature type="region of interest" description="Disordered" evidence="3">
    <location>
        <begin position="510"/>
        <end position="564"/>
    </location>
</feature>
<dbReference type="Pfam" id="PF13855">
    <property type="entry name" value="LRR_8"/>
    <property type="match status" value="2"/>
</dbReference>
<sequence>MDLPSTLFRSTLTALFLSQNQLTTFPTQLFQLTQLQHLDLSMNQLTTIPEGFSSLPHLSRLNLANNRISAVPPCIFTIPVLRYLTLSGNKLASLPSIDSVHNSSAHRGTSQSGQSTQHSARSRKQISGILRLNLSDNLFRTIPPLVLRLTSLTSLDMSCNELTDVPSSLLTTLRQLARLDLSFNKIVHIADTFIPHSFRGVSLDLSHNQLSTVPQCILEMNQQFTPDKLNKMTGDFIQEYTNPSETNPSLKPNAKGTPKKNQRVSPYSDTARNALHPIAYPHSNINSNAGLFRYIDLSFNQLLTLRIGKELDTAVRAFEAIRSQHPSLVVPQDQPEVSLSYCEPSLLPLFLSPGPYLDHAFFSGASRLVSIVRCMSSTTRPINESPWYIHDGVKLYEREFWRRLEEKHLNTQELDSMTAIMMLVRQSQAKGDGLCSPPPIEEDEDDQAQIWSDGKWNQTESFIDLLPSYPFNDCTSVSPSPSDHTNLIPQQPPLCPICLSKLSQIDTDSQLTETEHCKQDSDFHDTNSPNQTHHNRPSTPTLTPPEESQAILDNPLPQSQSSFQDSKTILQPIQAAPQPSQDDIAHLVNTQEPQQSLSPIEPDDLNHDLDEEGTDTPETIPAFDATEPERLGSGSPVIVFTQNDDIESNEVLLIGPEDDATEQFDLEERLYEIDRHHKTNSGSDDVLEEIFFDELDSEKRDQENAKRSTKDDLATIPRLCQLMEKAHLLQSRENLHSVTQTLWMNHVFCRSPDIPSPSSDPSGLDPSQLLPSLHLETLTKRKELQKLFQALVIDPKSEDVQAPCLSRKFLSSAQPDQQQTVHRLVNPHPNDYFKQLKVIREHRTIPPNTMTLFSQTIGHSESPEHDDFHSSPQSERTKPKRSSQTKTPTVRNTGPKKSQFGAFLTKFFKGLGTPNTDNPLHTSINLNQRPLHVPSLSYQAIGCAETNGTRPSMEDALLILPIGGWDLESLIIERDFERMRRLLTYPQELRFTRIGLKAMNELEFEIEEQLRLSNAPICEDQSSHKRKSKSRRIKSFHSRVKGCGIYGVFDGHKGAQAANFLSAHFVEAFLLCAHRMDAEREKLRITPTPNASFSENTTSVDQPSPDQPELPLPDSFMCLLLQDTFAYLTKKMRMLKVDDGACALVSIVTPEKVYVSNCGDCRAVLVSRFSSFLPSHNRKMSSVESEAHRSESPIQTHCPKTPDLNSPMNSHATTPFRFVSPIQLSRPLFHDHNTNQVTRYRLSGETLTCFAAKSLTIDHKPVNRTERNYISSVGGFVNMRRRVNGILAVARSMGDFDLSPAVSDEHDTFEVHLKRWNGHLLADQSQLKTLSEDVDFFPSPTGQSDVCSRSILPNSLDEWTKPNSPAYPGKHIYDSSEFSRCDSADTHVSKWKREDIAIVLACDGVWDVLRNDSLCDLVCEWISGAVTEDELRRKGILIESTRPDPTSSQLDRQDAQLHKGRFAEISATRIRNASESFESQDNISVVVIVL</sequence>
<dbReference type="PROSITE" id="PS51450">
    <property type="entry name" value="LRR"/>
    <property type="match status" value="3"/>
</dbReference>
<dbReference type="InterPro" id="IPR003591">
    <property type="entry name" value="Leu-rich_rpt_typical-subtyp"/>
</dbReference>
<dbReference type="SMART" id="SM00369">
    <property type="entry name" value="LRR_TYP"/>
    <property type="match status" value="6"/>
</dbReference>
<dbReference type="InterPro" id="IPR032675">
    <property type="entry name" value="LRR_dom_sf"/>
</dbReference>
<feature type="compositionally biased region" description="Basic and acidic residues" evidence="3">
    <location>
        <begin position="513"/>
        <end position="525"/>
    </location>
</feature>
<dbReference type="PANTHER" id="PTHR13832">
    <property type="entry name" value="PROTEIN PHOSPHATASE 2C"/>
    <property type="match status" value="1"/>
</dbReference>
<dbReference type="Pfam" id="PF00481">
    <property type="entry name" value="PP2C"/>
    <property type="match status" value="3"/>
</dbReference>
<dbReference type="CDD" id="cd00143">
    <property type="entry name" value="PP2Cc"/>
    <property type="match status" value="1"/>
</dbReference>
<dbReference type="SMART" id="SM00332">
    <property type="entry name" value="PP2Cc"/>
    <property type="match status" value="1"/>
</dbReference>
<dbReference type="PANTHER" id="PTHR13832:SF699">
    <property type="entry name" value="INTEGRIN-LINKED KINASE-ASSOCIATED SERINE_THREONINE PHOSPHATASE 2C"/>
    <property type="match status" value="1"/>
</dbReference>
<dbReference type="Gene3D" id="3.60.40.10">
    <property type="entry name" value="PPM-type phosphatase domain"/>
    <property type="match status" value="2"/>
</dbReference>
<feature type="region of interest" description="Disordered" evidence="3">
    <location>
        <begin position="858"/>
        <end position="897"/>
    </location>
</feature>
<evidence type="ECO:0000259" key="4">
    <source>
        <dbReference type="PROSITE" id="PS51746"/>
    </source>
</evidence>
<feature type="region of interest" description="Disordered" evidence="3">
    <location>
        <begin position="241"/>
        <end position="267"/>
    </location>
</feature>
<evidence type="ECO:0000256" key="3">
    <source>
        <dbReference type="SAM" id="MobiDB-lite"/>
    </source>
</evidence>
<dbReference type="SMART" id="SM00364">
    <property type="entry name" value="LRR_BAC"/>
    <property type="match status" value="6"/>
</dbReference>
<comment type="caution">
    <text evidence="5">The sequence shown here is derived from an EMBL/GenBank/DDBJ whole genome shotgun (WGS) entry which is preliminary data.</text>
</comment>
<feature type="compositionally biased region" description="Low complexity" evidence="3">
    <location>
        <begin position="108"/>
        <end position="117"/>
    </location>
</feature>
<protein>
    <submittedName>
        <fullName evidence="5">Leucine-rich repeat protein</fullName>
    </submittedName>
</protein>
<dbReference type="PROSITE" id="PS51746">
    <property type="entry name" value="PPM_2"/>
    <property type="match status" value="1"/>
</dbReference>
<accession>A0ABQ9XI75</accession>
<name>A0ABQ9XI75_9EUKA</name>
<feature type="compositionally biased region" description="Polar residues" evidence="3">
    <location>
        <begin position="884"/>
        <end position="896"/>
    </location>
</feature>
<feature type="region of interest" description="Disordered" evidence="3">
    <location>
        <begin position="1086"/>
        <end position="1107"/>
    </location>
</feature>
<reference evidence="5 6" key="1">
    <citation type="journal article" date="2022" name="bioRxiv">
        <title>Genomics of Preaxostyla Flagellates Illuminates Evolutionary Transitions and the Path Towards Mitochondrial Loss.</title>
        <authorList>
            <person name="Novak L.V.F."/>
            <person name="Treitli S.C."/>
            <person name="Pyrih J."/>
            <person name="Halakuc P."/>
            <person name="Pipaliya S.V."/>
            <person name="Vacek V."/>
            <person name="Brzon O."/>
            <person name="Soukal P."/>
            <person name="Eme L."/>
            <person name="Dacks J.B."/>
            <person name="Karnkowska A."/>
            <person name="Elias M."/>
            <person name="Hampl V."/>
        </authorList>
    </citation>
    <scope>NUCLEOTIDE SEQUENCE [LARGE SCALE GENOMIC DNA]</scope>
    <source>
        <strain evidence="5">NAU3</strain>
        <tissue evidence="5">Gut</tissue>
    </source>
</reference>
<feature type="compositionally biased region" description="Polar residues" evidence="3">
    <location>
        <begin position="1087"/>
        <end position="1104"/>
    </location>
</feature>
<evidence type="ECO:0000313" key="6">
    <source>
        <dbReference type="Proteomes" id="UP001281761"/>
    </source>
</evidence>
<gene>
    <name evidence="5" type="ORF">BLNAU_12983</name>
</gene>
<feature type="region of interest" description="Disordered" evidence="3">
    <location>
        <begin position="101"/>
        <end position="121"/>
    </location>
</feature>
<feature type="compositionally biased region" description="Polar residues" evidence="3">
    <location>
        <begin position="241"/>
        <end position="250"/>
    </location>
</feature>
<dbReference type="Proteomes" id="UP001281761">
    <property type="component" value="Unassembled WGS sequence"/>
</dbReference>
<evidence type="ECO:0000256" key="1">
    <source>
        <dbReference type="ARBA" id="ARBA00022614"/>
    </source>
</evidence>
<feature type="compositionally biased region" description="Low complexity" evidence="3">
    <location>
        <begin position="537"/>
        <end position="548"/>
    </location>
</feature>
<evidence type="ECO:0000256" key="2">
    <source>
        <dbReference type="ARBA" id="ARBA00022737"/>
    </source>
</evidence>
<dbReference type="SUPFAM" id="SSF81606">
    <property type="entry name" value="PP2C-like"/>
    <property type="match status" value="1"/>
</dbReference>
<organism evidence="5 6">
    <name type="scientific">Blattamonas nauphoetae</name>
    <dbReference type="NCBI Taxonomy" id="2049346"/>
    <lineage>
        <taxon>Eukaryota</taxon>
        <taxon>Metamonada</taxon>
        <taxon>Preaxostyla</taxon>
        <taxon>Oxymonadida</taxon>
        <taxon>Blattamonas</taxon>
    </lineage>
</organism>
<dbReference type="InterPro" id="IPR001932">
    <property type="entry name" value="PPM-type_phosphatase-like_dom"/>
</dbReference>
<dbReference type="EMBL" id="JARBJD010000108">
    <property type="protein sequence ID" value="KAK2952132.1"/>
    <property type="molecule type" value="Genomic_DNA"/>
</dbReference>
<keyword evidence="6" id="KW-1185">Reference proteome</keyword>
<dbReference type="SUPFAM" id="SSF52058">
    <property type="entry name" value="L domain-like"/>
    <property type="match status" value="1"/>
</dbReference>
<keyword evidence="1" id="KW-0433">Leucine-rich repeat</keyword>
<dbReference type="InterPro" id="IPR001611">
    <property type="entry name" value="Leu-rich_rpt"/>
</dbReference>
<dbReference type="InterPro" id="IPR015655">
    <property type="entry name" value="PP2C"/>
</dbReference>
<evidence type="ECO:0000313" key="5">
    <source>
        <dbReference type="EMBL" id="KAK2952132.1"/>
    </source>
</evidence>
<feature type="region of interest" description="Disordered" evidence="3">
    <location>
        <begin position="592"/>
        <end position="614"/>
    </location>
</feature>
<feature type="domain" description="PPM-type phosphatase" evidence="4">
    <location>
        <begin position="1019"/>
        <end position="1490"/>
    </location>
</feature>
<keyword evidence="2" id="KW-0677">Repeat</keyword>
<dbReference type="Gene3D" id="3.80.10.10">
    <property type="entry name" value="Ribonuclease Inhibitor"/>
    <property type="match status" value="2"/>
</dbReference>
<dbReference type="InterPro" id="IPR036457">
    <property type="entry name" value="PPM-type-like_dom_sf"/>
</dbReference>
<proteinExistence type="predicted"/>